<evidence type="ECO:0000256" key="1">
    <source>
        <dbReference type="SAM" id="MobiDB-lite"/>
    </source>
</evidence>
<feature type="region of interest" description="Disordered" evidence="1">
    <location>
        <begin position="236"/>
        <end position="294"/>
    </location>
</feature>
<keyword evidence="2" id="KW-1185">Reference proteome</keyword>
<dbReference type="AlphaFoldDB" id="A0AAJ7FHG1"/>
<protein>
    <submittedName>
        <fullName evidence="3">Uncharacterized protein LOC107266263</fullName>
    </submittedName>
</protein>
<dbReference type="PANTHER" id="PTHR33964">
    <property type="entry name" value="RE45066P-RELATED"/>
    <property type="match status" value="1"/>
</dbReference>
<dbReference type="GeneID" id="107266263"/>
<dbReference type="PANTHER" id="PTHR33964:SF9">
    <property type="match status" value="1"/>
</dbReference>
<evidence type="ECO:0000313" key="3">
    <source>
        <dbReference type="RefSeq" id="XP_015592054.1"/>
    </source>
</evidence>
<proteinExistence type="predicted"/>
<organism evidence="2 3">
    <name type="scientific">Cephus cinctus</name>
    <name type="common">Wheat stem sawfly</name>
    <dbReference type="NCBI Taxonomy" id="211228"/>
    <lineage>
        <taxon>Eukaryota</taxon>
        <taxon>Metazoa</taxon>
        <taxon>Ecdysozoa</taxon>
        <taxon>Arthropoda</taxon>
        <taxon>Hexapoda</taxon>
        <taxon>Insecta</taxon>
        <taxon>Pterygota</taxon>
        <taxon>Neoptera</taxon>
        <taxon>Endopterygota</taxon>
        <taxon>Hymenoptera</taxon>
        <taxon>Cephoidea</taxon>
        <taxon>Cephidae</taxon>
        <taxon>Cephus</taxon>
    </lineage>
</organism>
<accession>A0AAJ7FHG1</accession>
<sequence>MVKSCSHKMTSRFRTTGIALLACSVFYIVNGQSCSNEEHQRCVSLADPLLKDPHLIFPDNIQDIDMVCRTWTSFVDCITRYIQKCFTEQRREQFNSAVQQPIASVHQMCSVSTYQTEYLKYASCIKATVTESEHCGNQYAALVDEVSRGEVAKTSLCCSHYHFRTCVISEARKRCDGSQSGGTAARFSRQVLDKALSFLQDQCQNYIPNSGDCPNYSTENSVLSVSPLGEGLENILGTRSRPYHRTMPTDTSYSGQPSDNYDSDSNSALPNGFRSTGRSLNLSPTKEPDREEVWSPATGLSISNVPMRTTANKMEGSMTPTKVGGDMEGEMIAQVESTATNFVHHDEQPAVVVTQRPATYGRGMSWTSPANEPTSEVPAWATSTWQGSDQIPVTDESWFSGLPAGSFGGNHIDEPNQQGLSKNGQVVLRSSVYILGIAISTFYLL</sequence>
<feature type="compositionally biased region" description="Polar residues" evidence="1">
    <location>
        <begin position="248"/>
        <end position="284"/>
    </location>
</feature>
<evidence type="ECO:0000313" key="2">
    <source>
        <dbReference type="Proteomes" id="UP000694920"/>
    </source>
</evidence>
<dbReference type="RefSeq" id="XP_015592054.1">
    <property type="nucleotide sequence ID" value="XM_015736568.2"/>
</dbReference>
<name>A0AAJ7FHG1_CEPCN</name>
<dbReference type="KEGG" id="ccin:107266263"/>
<reference evidence="3" key="1">
    <citation type="submission" date="2025-08" db="UniProtKB">
        <authorList>
            <consortium name="RefSeq"/>
        </authorList>
    </citation>
    <scope>IDENTIFICATION</scope>
</reference>
<gene>
    <name evidence="3" type="primary">LOC107266263</name>
</gene>
<dbReference type="Proteomes" id="UP000694920">
    <property type="component" value="Unplaced"/>
</dbReference>